<dbReference type="PIRSF" id="PIRSF005426">
    <property type="entry name" value="Frp"/>
    <property type="match status" value="1"/>
</dbReference>
<keyword evidence="3" id="KW-0288">FMN</keyword>
<accession>J9FRU3</accession>
<dbReference type="CDD" id="cd02146">
    <property type="entry name" value="NfsA-like"/>
    <property type="match status" value="1"/>
</dbReference>
<dbReference type="Pfam" id="PF00881">
    <property type="entry name" value="Nitroreductase"/>
    <property type="match status" value="1"/>
</dbReference>
<dbReference type="InterPro" id="IPR029479">
    <property type="entry name" value="Nitroreductase"/>
</dbReference>
<evidence type="ECO:0000256" key="2">
    <source>
        <dbReference type="ARBA" id="ARBA00022630"/>
    </source>
</evidence>
<evidence type="ECO:0000259" key="5">
    <source>
        <dbReference type="Pfam" id="PF00881"/>
    </source>
</evidence>
<evidence type="ECO:0000256" key="1">
    <source>
        <dbReference type="ARBA" id="ARBA00008366"/>
    </source>
</evidence>
<keyword evidence="2" id="KW-0285">Flavoprotein</keyword>
<gene>
    <name evidence="6" type="ORF">EVA_14228</name>
</gene>
<evidence type="ECO:0000256" key="4">
    <source>
        <dbReference type="ARBA" id="ARBA00023002"/>
    </source>
</evidence>
<dbReference type="PANTHER" id="PTHR43425">
    <property type="entry name" value="OXYGEN-INSENSITIVE NADPH NITROREDUCTASE"/>
    <property type="match status" value="1"/>
</dbReference>
<feature type="domain" description="Nitroreductase" evidence="5">
    <location>
        <begin position="23"/>
        <end position="178"/>
    </location>
</feature>
<evidence type="ECO:0000313" key="6">
    <source>
        <dbReference type="EMBL" id="EJW97661.1"/>
    </source>
</evidence>
<keyword evidence="4" id="KW-0560">Oxidoreductase</keyword>
<comment type="caution">
    <text evidence="6">The sequence shown here is derived from an EMBL/GenBank/DDBJ whole genome shotgun (WGS) entry which is preliminary data.</text>
</comment>
<name>J9FRU3_9ZZZZ</name>
<comment type="similarity">
    <text evidence="1">Belongs to the flavin oxidoreductase frp family.</text>
</comment>
<dbReference type="GO" id="GO:0016491">
    <property type="term" value="F:oxidoreductase activity"/>
    <property type="evidence" value="ECO:0007669"/>
    <property type="project" value="UniProtKB-KW"/>
</dbReference>
<dbReference type="SUPFAM" id="SSF55469">
    <property type="entry name" value="FMN-dependent nitroreductase-like"/>
    <property type="match status" value="1"/>
</dbReference>
<dbReference type="Gene3D" id="3.40.109.10">
    <property type="entry name" value="NADH Oxidase"/>
    <property type="match status" value="1"/>
</dbReference>
<reference evidence="6" key="1">
    <citation type="journal article" date="2012" name="PLoS ONE">
        <title>Gene sets for utilization of primary and secondary nutrition supplies in the distal gut of endangered iberian lynx.</title>
        <authorList>
            <person name="Alcaide M."/>
            <person name="Messina E."/>
            <person name="Richter M."/>
            <person name="Bargiela R."/>
            <person name="Peplies J."/>
            <person name="Huws S.A."/>
            <person name="Newbold C.J."/>
            <person name="Golyshin P.N."/>
            <person name="Simon M.A."/>
            <person name="Lopez G."/>
            <person name="Yakimov M.M."/>
            <person name="Ferrer M."/>
        </authorList>
    </citation>
    <scope>NUCLEOTIDE SEQUENCE</scope>
</reference>
<dbReference type="PANTHER" id="PTHR43425:SF2">
    <property type="entry name" value="OXYGEN-INSENSITIVE NADPH NITROREDUCTASE"/>
    <property type="match status" value="1"/>
</dbReference>
<organism evidence="6">
    <name type="scientific">gut metagenome</name>
    <dbReference type="NCBI Taxonomy" id="749906"/>
    <lineage>
        <taxon>unclassified sequences</taxon>
        <taxon>metagenomes</taxon>
        <taxon>organismal metagenomes</taxon>
    </lineage>
</organism>
<dbReference type="AlphaFoldDB" id="J9FRU3"/>
<dbReference type="EMBL" id="AMCI01004646">
    <property type="protein sequence ID" value="EJW97661.1"/>
    <property type="molecule type" value="Genomic_DNA"/>
</dbReference>
<dbReference type="InterPro" id="IPR000415">
    <property type="entry name" value="Nitroreductase-like"/>
</dbReference>
<sequence length="265" mass="29992">MGVNASKPLLFFYLCLKKTMECIKNRRTIRQYKSEDVPASLLNDLLEESFRASTMGNMQLYSVVVTRDPVMKAKLAPAHFNQPMVTSAPVVLTFCADFNRFSKWCRARQAEPGYDNPLSFLNAATDALLVTQNFCTLAEAHGLGICFLGTTIYNPDQVVDILQLPQLVMPVATITVGYPDESPAQVDRLPLDGIVHEEVYHDYTPESIDRIYAYKESLPENLQFVAENHKETLAQVFTDVRYRKADNEAISEVLKKTLKQQGFRK</sequence>
<dbReference type="InterPro" id="IPR016446">
    <property type="entry name" value="Flavin_OxRdtase_Frp"/>
</dbReference>
<evidence type="ECO:0000256" key="3">
    <source>
        <dbReference type="ARBA" id="ARBA00022643"/>
    </source>
</evidence>
<proteinExistence type="inferred from homology"/>
<protein>
    <submittedName>
        <fullName evidence="6">Nitroreductase family protein</fullName>
    </submittedName>
</protein>